<dbReference type="InParanoid" id="A0A1S3IPK2"/>
<dbReference type="GO" id="GO:0005524">
    <property type="term" value="F:ATP binding"/>
    <property type="evidence" value="ECO:0007669"/>
    <property type="project" value="UniProtKB-KW"/>
</dbReference>
<dbReference type="PANTHER" id="PTHR42961">
    <property type="entry name" value="IRON-SULFUR PROTEIN NUBPL"/>
    <property type="match status" value="1"/>
</dbReference>
<evidence type="ECO:0000256" key="15">
    <source>
        <dbReference type="SAM" id="MobiDB-lite"/>
    </source>
</evidence>
<evidence type="ECO:0000313" key="16">
    <source>
        <dbReference type="Proteomes" id="UP000085678"/>
    </source>
</evidence>
<keyword evidence="7" id="KW-0809">Transit peptide</keyword>
<dbReference type="GO" id="GO:0005759">
    <property type="term" value="C:mitochondrial matrix"/>
    <property type="evidence" value="ECO:0007669"/>
    <property type="project" value="UniProtKB-ARBA"/>
</dbReference>
<dbReference type="InterPro" id="IPR019591">
    <property type="entry name" value="Mrp/NBP35_ATP-bd"/>
</dbReference>
<evidence type="ECO:0000256" key="13">
    <source>
        <dbReference type="ARBA" id="ARBA00069083"/>
    </source>
</evidence>
<evidence type="ECO:0000256" key="8">
    <source>
        <dbReference type="ARBA" id="ARBA00023004"/>
    </source>
</evidence>
<dbReference type="Gene3D" id="3.40.50.300">
    <property type="entry name" value="P-loop containing nucleotide triphosphate hydrolases"/>
    <property type="match status" value="1"/>
</dbReference>
<dbReference type="STRING" id="7574.A0A1S3IPK2"/>
<dbReference type="GO" id="GO:0016226">
    <property type="term" value="P:iron-sulfur cluster assembly"/>
    <property type="evidence" value="ECO:0007669"/>
    <property type="project" value="InterPro"/>
</dbReference>
<sequence length="334" mass="36049">MATLVGKAWISRNCAKSLFSCYAIFPRVSSTTKTHFSTHEDPFGINKKKTADSPGAKEQVSKGLPKKFPIAGVKQVIVVASGKGGVGKSTVAVNLALALADNDKDKQVGLLDADVYGPSIPRMMNLEGQVFLNEQNLMMPLVNFGIKCMSMGFLVDEGSPVVWRGLMVMSAIQRLLRQVAWGPLDYLVIDMPPGTGDTQLTLSQNIPISGAVIVSTPQDIALLDARKGAEMFKKVQVPVLGIVQNMSVFHCPKCGHEEHIFGEEGANKLAQEMGLEILGDIPLHTKIRELCDSGKPVVVSEEGSPQALAFKNIARKVVEKLPAWEDPFPAGNKT</sequence>
<evidence type="ECO:0000256" key="14">
    <source>
        <dbReference type="ARBA" id="ARBA00081370"/>
    </source>
</evidence>
<evidence type="ECO:0000256" key="4">
    <source>
        <dbReference type="ARBA" id="ARBA00022723"/>
    </source>
</evidence>
<evidence type="ECO:0000256" key="3">
    <source>
        <dbReference type="ARBA" id="ARBA00022485"/>
    </source>
</evidence>
<dbReference type="AlphaFoldDB" id="A0A1S3IPK2"/>
<evidence type="ECO:0000256" key="7">
    <source>
        <dbReference type="ARBA" id="ARBA00022946"/>
    </source>
</evidence>
<dbReference type="GeneID" id="106166209"/>
<comment type="similarity">
    <text evidence="11">Belongs to the Mrp/NBP35 ATP-binding proteins family.</text>
</comment>
<dbReference type="GO" id="GO:0032981">
    <property type="term" value="P:mitochondrial respiratory chain complex I assembly"/>
    <property type="evidence" value="ECO:0007669"/>
    <property type="project" value="TreeGrafter"/>
</dbReference>
<dbReference type="Pfam" id="PF10609">
    <property type="entry name" value="ParA"/>
    <property type="match status" value="1"/>
</dbReference>
<evidence type="ECO:0000256" key="11">
    <source>
        <dbReference type="ARBA" id="ARBA00024036"/>
    </source>
</evidence>
<dbReference type="RefSeq" id="XP_013400142.1">
    <property type="nucleotide sequence ID" value="XM_013544688.1"/>
</dbReference>
<protein>
    <recommendedName>
        <fullName evidence="13">Iron-sulfur cluster transfer protein NUBPL</fullName>
    </recommendedName>
    <alternativeName>
        <fullName evidence="14">Nucleotide-binding protein-like</fullName>
    </alternativeName>
</protein>
<dbReference type="CDD" id="cd02037">
    <property type="entry name" value="Mrp_NBP35"/>
    <property type="match status" value="1"/>
</dbReference>
<evidence type="ECO:0000256" key="5">
    <source>
        <dbReference type="ARBA" id="ARBA00022741"/>
    </source>
</evidence>
<keyword evidence="10" id="KW-0496">Mitochondrion</keyword>
<dbReference type="KEGG" id="lak:106166209"/>
<name>A0A1S3IPK2_LINAN</name>
<comment type="cofactor">
    <cofactor evidence="1">
        <name>[4Fe-4S] cluster</name>
        <dbReference type="ChEBI" id="CHEBI:49883"/>
    </cofactor>
</comment>
<evidence type="ECO:0000256" key="6">
    <source>
        <dbReference type="ARBA" id="ARBA00022840"/>
    </source>
</evidence>
<dbReference type="GO" id="GO:0051539">
    <property type="term" value="F:4 iron, 4 sulfur cluster binding"/>
    <property type="evidence" value="ECO:0007669"/>
    <property type="project" value="UniProtKB-KW"/>
</dbReference>
<evidence type="ECO:0000313" key="17">
    <source>
        <dbReference type="RefSeq" id="XP_013400142.1"/>
    </source>
</evidence>
<comment type="subcellular location">
    <subcellularLocation>
        <location evidence="2">Mitochondrion</location>
    </subcellularLocation>
</comment>
<dbReference type="FunCoup" id="A0A1S3IPK2">
    <property type="interactions" value="1021"/>
</dbReference>
<evidence type="ECO:0000256" key="9">
    <source>
        <dbReference type="ARBA" id="ARBA00023014"/>
    </source>
</evidence>
<organism evidence="16 17">
    <name type="scientific">Lingula anatina</name>
    <name type="common">Brachiopod</name>
    <name type="synonym">Lingula unguis</name>
    <dbReference type="NCBI Taxonomy" id="7574"/>
    <lineage>
        <taxon>Eukaryota</taxon>
        <taxon>Metazoa</taxon>
        <taxon>Spiralia</taxon>
        <taxon>Lophotrochozoa</taxon>
        <taxon>Brachiopoda</taxon>
        <taxon>Linguliformea</taxon>
        <taxon>Lingulata</taxon>
        <taxon>Lingulida</taxon>
        <taxon>Linguloidea</taxon>
        <taxon>Lingulidae</taxon>
        <taxon>Lingula</taxon>
    </lineage>
</organism>
<proteinExistence type="inferred from homology"/>
<dbReference type="PANTHER" id="PTHR42961:SF2">
    <property type="entry name" value="IRON-SULFUR PROTEIN NUBPL"/>
    <property type="match status" value="1"/>
</dbReference>
<evidence type="ECO:0000256" key="10">
    <source>
        <dbReference type="ARBA" id="ARBA00023128"/>
    </source>
</evidence>
<keyword evidence="4" id="KW-0479">Metal-binding</keyword>
<comment type="function">
    <text evidence="12">Iron-sulfur cluster transfer protein involved in the assembly of the mitochondrial membrane respiratory chain NADH dehydrogenase (Complex I). May deliver one or more Fe-S clusters to complex I subunits.</text>
</comment>
<dbReference type="GO" id="GO:0046872">
    <property type="term" value="F:metal ion binding"/>
    <property type="evidence" value="ECO:0007669"/>
    <property type="project" value="UniProtKB-KW"/>
</dbReference>
<keyword evidence="6" id="KW-0067">ATP-binding</keyword>
<dbReference type="InterPro" id="IPR027417">
    <property type="entry name" value="P-loop_NTPase"/>
</dbReference>
<keyword evidence="5" id="KW-0547">Nucleotide-binding</keyword>
<gene>
    <name evidence="17" type="primary">LOC106166209</name>
</gene>
<dbReference type="SUPFAM" id="SSF52540">
    <property type="entry name" value="P-loop containing nucleoside triphosphate hydrolases"/>
    <property type="match status" value="1"/>
</dbReference>
<feature type="region of interest" description="Disordered" evidence="15">
    <location>
        <begin position="35"/>
        <end position="61"/>
    </location>
</feature>
<keyword evidence="9" id="KW-0411">Iron-sulfur</keyword>
<dbReference type="InterPro" id="IPR000808">
    <property type="entry name" value="Mrp-like_CS"/>
</dbReference>
<dbReference type="InterPro" id="IPR044304">
    <property type="entry name" value="NUBPL-like"/>
</dbReference>
<dbReference type="OMA" id="CNHESHI"/>
<accession>A0A1S3IPK2</accession>
<keyword evidence="16" id="KW-1185">Reference proteome</keyword>
<reference evidence="17" key="1">
    <citation type="submission" date="2025-08" db="UniProtKB">
        <authorList>
            <consortium name="RefSeq"/>
        </authorList>
    </citation>
    <scope>IDENTIFICATION</scope>
    <source>
        <tissue evidence="17">Gonads</tissue>
    </source>
</reference>
<evidence type="ECO:0000256" key="12">
    <source>
        <dbReference type="ARBA" id="ARBA00056637"/>
    </source>
</evidence>
<dbReference type="Proteomes" id="UP000085678">
    <property type="component" value="Unplaced"/>
</dbReference>
<dbReference type="OrthoDB" id="1741334at2759"/>
<dbReference type="FunFam" id="3.40.50.300:FF:000709">
    <property type="entry name" value="Iron-sulfur protein NUBPL isoform X1"/>
    <property type="match status" value="1"/>
</dbReference>
<dbReference type="PROSITE" id="PS01215">
    <property type="entry name" value="MRP"/>
    <property type="match status" value="1"/>
</dbReference>
<dbReference type="InterPro" id="IPR033756">
    <property type="entry name" value="YlxH/NBP35"/>
</dbReference>
<dbReference type="HAMAP" id="MF_02040">
    <property type="entry name" value="Mrp_NBP35"/>
    <property type="match status" value="1"/>
</dbReference>
<evidence type="ECO:0000256" key="1">
    <source>
        <dbReference type="ARBA" id="ARBA00001966"/>
    </source>
</evidence>
<evidence type="ECO:0000256" key="2">
    <source>
        <dbReference type="ARBA" id="ARBA00004173"/>
    </source>
</evidence>
<keyword evidence="8" id="KW-0408">Iron</keyword>
<keyword evidence="3" id="KW-0004">4Fe-4S</keyword>
<dbReference type="GO" id="GO:0140663">
    <property type="term" value="F:ATP-dependent FeS chaperone activity"/>
    <property type="evidence" value="ECO:0007669"/>
    <property type="project" value="InterPro"/>
</dbReference>